<sequence>MTDNDSYRKKTKREEEYDLDYLPTEGLYTPEGHLFYHANVFPLTRDQYERTEAHGINLRSKKNFSLEETVRVFQNWRKYAEEFGLELDKAMKYIMTSKKEDRHVVWHRDTHNFWVRLCEGHPHRCGHSIKERAKNVLTDSFLKTLNWERLEDEIREKYLKYDTYDDVKLKEWKKFLDDEQRPMDVARVMGTTRTKAASILKKLKRSEKRDDPTMIHKFYESATSSGLNPDKIREHVVNDDEAELDNLRRTVKIKELSFHLHISDDRCIELLKIVLKMILDKFREAKKAGATDDVAWSEAMLEVSEKPELDRHQCYKAVEIFCKNTRNEDTKLTLRRSTQMKQLMKSHGITGFCCELPEFDHLNHRIFHLIMARFANVSFEKYIVLPYSMEEKLFTHLLRSFRLNVKLHLLLWSYKRLEVWNKLPVGKDQNRYEAVLEFELANPLVSKMTRKFLKFEKVAEWIMVRRKNYHFKTLGNQFFQEPRPLKRGGNADTKRREASFEAFILYTHVKYSGKFKFPAKLSHLFSAKSSNLIQSLLAETMDPKNAEYVTAKHAKRQVEEAAGKKIGMKIRNKNIIMKHGDSDDSEDETPI</sequence>
<reference evidence="1" key="1">
    <citation type="submission" date="2007-07" db="EMBL/GenBank/DDBJ databases">
        <title>PCAP assembly of the Caenorhabditis remanei genome.</title>
        <authorList>
            <consortium name="The Caenorhabditis remanei Sequencing Consortium"/>
            <person name="Wilson R.K."/>
        </authorList>
    </citation>
    <scope>NUCLEOTIDE SEQUENCE [LARGE SCALE GENOMIC DNA]</scope>
    <source>
        <strain evidence="1">PB4641</strain>
    </source>
</reference>
<dbReference type="OrthoDB" id="5872911at2759"/>
<organism evidence="2">
    <name type="scientific">Caenorhabditis remanei</name>
    <name type="common">Caenorhabditis vulgaris</name>
    <dbReference type="NCBI Taxonomy" id="31234"/>
    <lineage>
        <taxon>Eukaryota</taxon>
        <taxon>Metazoa</taxon>
        <taxon>Ecdysozoa</taxon>
        <taxon>Nematoda</taxon>
        <taxon>Chromadorea</taxon>
        <taxon>Rhabditida</taxon>
        <taxon>Rhabditina</taxon>
        <taxon>Rhabditomorpha</taxon>
        <taxon>Rhabditoidea</taxon>
        <taxon>Rhabditidae</taxon>
        <taxon>Peloderinae</taxon>
        <taxon>Caenorhabditis</taxon>
    </lineage>
</organism>
<dbReference type="InParanoid" id="E3MBK5"/>
<dbReference type="HOGENOM" id="CLU_013996_0_0_1"/>
<name>E3MBK5_CAERE</name>
<dbReference type="eggNOG" id="KOG4253">
    <property type="taxonomic scope" value="Eukaryota"/>
</dbReference>
<evidence type="ECO:0000313" key="2">
    <source>
        <dbReference type="Proteomes" id="UP000008281"/>
    </source>
</evidence>
<evidence type="ECO:0000313" key="1">
    <source>
        <dbReference type="EMBL" id="EFO97736.1"/>
    </source>
</evidence>
<dbReference type="EMBL" id="DS268433">
    <property type="protein sequence ID" value="EFO97736.1"/>
    <property type="molecule type" value="Genomic_DNA"/>
</dbReference>
<keyword evidence="2" id="KW-1185">Reference proteome</keyword>
<dbReference type="Proteomes" id="UP000008281">
    <property type="component" value="Unassembled WGS sequence"/>
</dbReference>
<dbReference type="AlphaFoldDB" id="E3MBK5"/>
<accession>E3MBK5</accession>
<protein>
    <recommendedName>
        <fullName evidence="3">SPK domain-containing protein</fullName>
    </recommendedName>
</protein>
<proteinExistence type="predicted"/>
<gene>
    <name evidence="1" type="ORF">CRE_15928</name>
</gene>
<evidence type="ECO:0008006" key="3">
    <source>
        <dbReference type="Google" id="ProtNLM"/>
    </source>
</evidence>
<dbReference type="STRING" id="31234.E3MBK5"/>